<dbReference type="AlphaFoldDB" id="A0A4R6GGT0"/>
<keyword evidence="1" id="KW-0175">Coiled coil</keyword>
<dbReference type="InterPro" id="IPR027417">
    <property type="entry name" value="P-loop_NTPase"/>
</dbReference>
<feature type="coiled-coil region" evidence="1">
    <location>
        <begin position="610"/>
        <end position="637"/>
    </location>
</feature>
<name>A0A4R6GGT0_9BURK</name>
<dbReference type="PANTHER" id="PTHR43681:SF1">
    <property type="entry name" value="SARCALUMENIN"/>
    <property type="match status" value="1"/>
</dbReference>
<sequence>MSNLVQKFQQYSSWRDDVKNSLLRYRDCVNTIDLADGASDQRFMNMLTRLSEDKLSIAFVAEFSRGKSELINAIFFADYGQRILPTSAGRTTMCPTELLYDETFPPSIRLLPIETRAEAQSTSDFKSQNQVWTVLPLDTSSGDGMLEAFKQVSLTKRVPVEEAALYGLYDETDLDMAMGVDENGMVEISQWRHAIVNFPHPLLQQGLVIIDTPGLNAIGTEPELTLNLIPNAHAVLFILAADTGVTKSDIEIWRNHIGGTGAGRLVVLNKIDSMWDELRSPAEVEDQINMQVSNVAQTLGIAERQIFPVSAQKGLVGKINLDAPLLAKSRLPTLESALSQELLPAKQDIIREQLMTEVKELASSKHALLSSRSRNVVEQLLELKSLRGKNQNILDHMMKRIDLEKTEFDGSLFKLQATRSVFARLSNEVFTHLGMGVLKENIRHTRDAMESSKFSAGLRLAVKDFFQQALINLNQSAQKTDEIGEMMSVMYRKFSTEHGLALSAPMPFSLEKYMKEIDMIEKLYHKQFGAATILTTPQVVLMQKFFDSIASRVKQSFLQANRDVEAWLKVVMAPLEAQIGEHKLQLRRRRKSIEKIHLATDSLEEKVQAFEQMQTDLDVQKTELKRLENELKAAILAQLGLYRAAA</sequence>
<organism evidence="3 4">
    <name type="scientific">Herminiimonas fonticola</name>
    <dbReference type="NCBI Taxonomy" id="303380"/>
    <lineage>
        <taxon>Bacteria</taxon>
        <taxon>Pseudomonadati</taxon>
        <taxon>Pseudomonadota</taxon>
        <taxon>Betaproteobacteria</taxon>
        <taxon>Burkholderiales</taxon>
        <taxon>Oxalobacteraceae</taxon>
        <taxon>Herminiimonas</taxon>
    </lineage>
</organism>
<dbReference type="EMBL" id="SNWF01000004">
    <property type="protein sequence ID" value="TDN94159.1"/>
    <property type="molecule type" value="Genomic_DNA"/>
</dbReference>
<proteinExistence type="predicted"/>
<evidence type="ECO:0000313" key="3">
    <source>
        <dbReference type="EMBL" id="TDN94159.1"/>
    </source>
</evidence>
<accession>A0A4R6GGT0</accession>
<dbReference type="Pfam" id="PF00350">
    <property type="entry name" value="Dynamin_N"/>
    <property type="match status" value="1"/>
</dbReference>
<evidence type="ECO:0000256" key="1">
    <source>
        <dbReference type="SAM" id="Coils"/>
    </source>
</evidence>
<dbReference type="InterPro" id="IPR045063">
    <property type="entry name" value="Dynamin_N"/>
</dbReference>
<gene>
    <name evidence="3" type="ORF">EV677_0701</name>
</gene>
<evidence type="ECO:0000313" key="4">
    <source>
        <dbReference type="Proteomes" id="UP000294737"/>
    </source>
</evidence>
<dbReference type="SUPFAM" id="SSF52540">
    <property type="entry name" value="P-loop containing nucleoside triphosphate hydrolases"/>
    <property type="match status" value="1"/>
</dbReference>
<reference evidence="3 4" key="1">
    <citation type="submission" date="2019-03" db="EMBL/GenBank/DDBJ databases">
        <title>Genomic Encyclopedia of Type Strains, Phase IV (KMG-IV): sequencing the most valuable type-strain genomes for metagenomic binning, comparative biology and taxonomic classification.</title>
        <authorList>
            <person name="Goeker M."/>
        </authorList>
    </citation>
    <scope>NUCLEOTIDE SEQUENCE [LARGE SCALE GENOMIC DNA]</scope>
    <source>
        <strain evidence="3 4">DSM 18555</strain>
    </source>
</reference>
<dbReference type="Gene3D" id="3.40.50.300">
    <property type="entry name" value="P-loop containing nucleotide triphosphate hydrolases"/>
    <property type="match status" value="1"/>
</dbReference>
<dbReference type="Proteomes" id="UP000294737">
    <property type="component" value="Unassembled WGS sequence"/>
</dbReference>
<feature type="domain" description="Dynamin N-terminal" evidence="2">
    <location>
        <begin position="57"/>
        <end position="271"/>
    </location>
</feature>
<comment type="caution">
    <text evidence="3">The sequence shown here is derived from an EMBL/GenBank/DDBJ whole genome shotgun (WGS) entry which is preliminary data.</text>
</comment>
<dbReference type="RefSeq" id="WP_181666409.1">
    <property type="nucleotide sequence ID" value="NZ_PTLZ01000001.1"/>
</dbReference>
<protein>
    <submittedName>
        <fullName evidence="3">Dynamin family protein</fullName>
    </submittedName>
</protein>
<keyword evidence="4" id="KW-1185">Reference proteome</keyword>
<dbReference type="InterPro" id="IPR051943">
    <property type="entry name" value="TRAFAC_Dynamin-like_GTPase"/>
</dbReference>
<dbReference type="PANTHER" id="PTHR43681">
    <property type="entry name" value="TRANSMEMBRANE GTPASE FZO"/>
    <property type="match status" value="1"/>
</dbReference>
<evidence type="ECO:0000259" key="2">
    <source>
        <dbReference type="Pfam" id="PF00350"/>
    </source>
</evidence>